<dbReference type="Pfam" id="PF01022">
    <property type="entry name" value="HTH_5"/>
    <property type="match status" value="1"/>
</dbReference>
<evidence type="ECO:0000256" key="1">
    <source>
        <dbReference type="ARBA" id="ARBA00023015"/>
    </source>
</evidence>
<protein>
    <submittedName>
        <fullName evidence="5">Metalloregulator ArsR/SmtB family transcription factor</fullName>
    </submittedName>
</protein>
<dbReference type="PANTHER" id="PTHR33154:SF18">
    <property type="entry name" value="ARSENICAL RESISTANCE OPERON REPRESSOR"/>
    <property type="match status" value="1"/>
</dbReference>
<evidence type="ECO:0000256" key="2">
    <source>
        <dbReference type="ARBA" id="ARBA00023125"/>
    </source>
</evidence>
<feature type="domain" description="HTH arsR-type" evidence="4">
    <location>
        <begin position="16"/>
        <end position="113"/>
    </location>
</feature>
<evidence type="ECO:0000256" key="3">
    <source>
        <dbReference type="ARBA" id="ARBA00023163"/>
    </source>
</evidence>
<dbReference type="SUPFAM" id="SSF46785">
    <property type="entry name" value="Winged helix' DNA-binding domain"/>
    <property type="match status" value="1"/>
</dbReference>
<gene>
    <name evidence="5" type="ORF">GCM10009838_66710</name>
</gene>
<accession>A0ABN2SW49</accession>
<dbReference type="NCBIfam" id="NF033788">
    <property type="entry name" value="HTH_metalloreg"/>
    <property type="match status" value="1"/>
</dbReference>
<dbReference type="EMBL" id="BAAAQM010000049">
    <property type="protein sequence ID" value="GAA1993340.1"/>
    <property type="molecule type" value="Genomic_DNA"/>
</dbReference>
<dbReference type="PROSITE" id="PS50987">
    <property type="entry name" value="HTH_ARSR_2"/>
    <property type="match status" value="1"/>
</dbReference>
<dbReference type="PROSITE" id="PS00846">
    <property type="entry name" value="HTH_ARSR_1"/>
    <property type="match status" value="1"/>
</dbReference>
<dbReference type="InterPro" id="IPR018334">
    <property type="entry name" value="ArsR_HTH"/>
</dbReference>
<dbReference type="PANTHER" id="PTHR33154">
    <property type="entry name" value="TRANSCRIPTIONAL REGULATOR, ARSR FAMILY"/>
    <property type="match status" value="1"/>
</dbReference>
<name>A0ABN2SW49_9ACTN</name>
<dbReference type="Proteomes" id="UP001499854">
    <property type="component" value="Unassembled WGS sequence"/>
</dbReference>
<evidence type="ECO:0000313" key="6">
    <source>
        <dbReference type="Proteomes" id="UP001499854"/>
    </source>
</evidence>
<organism evidence="5 6">
    <name type="scientific">Catenulispora subtropica</name>
    <dbReference type="NCBI Taxonomy" id="450798"/>
    <lineage>
        <taxon>Bacteria</taxon>
        <taxon>Bacillati</taxon>
        <taxon>Actinomycetota</taxon>
        <taxon>Actinomycetes</taxon>
        <taxon>Catenulisporales</taxon>
        <taxon>Catenulisporaceae</taxon>
        <taxon>Catenulispora</taxon>
    </lineage>
</organism>
<evidence type="ECO:0000313" key="5">
    <source>
        <dbReference type="EMBL" id="GAA1993340.1"/>
    </source>
</evidence>
<reference evidence="5 6" key="1">
    <citation type="journal article" date="2019" name="Int. J. Syst. Evol. Microbiol.">
        <title>The Global Catalogue of Microorganisms (GCM) 10K type strain sequencing project: providing services to taxonomists for standard genome sequencing and annotation.</title>
        <authorList>
            <consortium name="The Broad Institute Genomics Platform"/>
            <consortium name="The Broad Institute Genome Sequencing Center for Infectious Disease"/>
            <person name="Wu L."/>
            <person name="Ma J."/>
        </authorList>
    </citation>
    <scope>NUCLEOTIDE SEQUENCE [LARGE SCALE GENOMIC DNA]</scope>
    <source>
        <strain evidence="5 6">JCM 16013</strain>
    </source>
</reference>
<keyword evidence="2" id="KW-0238">DNA-binding</keyword>
<dbReference type="Gene3D" id="1.10.10.10">
    <property type="entry name" value="Winged helix-like DNA-binding domain superfamily/Winged helix DNA-binding domain"/>
    <property type="match status" value="1"/>
</dbReference>
<dbReference type="InterPro" id="IPR011991">
    <property type="entry name" value="ArsR-like_HTH"/>
</dbReference>
<dbReference type="SMART" id="SM00418">
    <property type="entry name" value="HTH_ARSR"/>
    <property type="match status" value="1"/>
</dbReference>
<dbReference type="InterPro" id="IPR001845">
    <property type="entry name" value="HTH_ArsR_DNA-bd_dom"/>
</dbReference>
<comment type="caution">
    <text evidence="5">The sequence shown here is derived from an EMBL/GenBank/DDBJ whole genome shotgun (WGS) entry which is preliminary data.</text>
</comment>
<dbReference type="InterPro" id="IPR036388">
    <property type="entry name" value="WH-like_DNA-bd_sf"/>
</dbReference>
<keyword evidence="3" id="KW-0804">Transcription</keyword>
<dbReference type="PRINTS" id="PR00778">
    <property type="entry name" value="HTHARSR"/>
</dbReference>
<keyword evidence="6" id="KW-1185">Reference proteome</keyword>
<dbReference type="InterPro" id="IPR051081">
    <property type="entry name" value="HTH_MetalResp_TranReg"/>
</dbReference>
<dbReference type="InterPro" id="IPR036390">
    <property type="entry name" value="WH_DNA-bd_sf"/>
</dbReference>
<keyword evidence="1" id="KW-0805">Transcription regulation</keyword>
<proteinExistence type="predicted"/>
<evidence type="ECO:0000259" key="4">
    <source>
        <dbReference type="PROSITE" id="PS50987"/>
    </source>
</evidence>
<dbReference type="CDD" id="cd00090">
    <property type="entry name" value="HTH_ARSR"/>
    <property type="match status" value="1"/>
</dbReference>
<sequence length="129" mass="13583">MPPGPSCHTPLVAEPLTELEAGALAHVFKALADPVRLRLVSIMASYEGGEACVCDLTEPFDLTQPTISHHLKVLREAGLVTSERRATSVYYRVVPEALASLAGLLTVPAGRQAADPVNPVNAAMKVVSA</sequence>